<dbReference type="InterPro" id="IPR018759">
    <property type="entry name" value="BBP2_2"/>
</dbReference>
<dbReference type="SUPFAM" id="SSF56935">
    <property type="entry name" value="Porins"/>
    <property type="match status" value="1"/>
</dbReference>
<feature type="chain" id="PRO_5041397403" evidence="1">
    <location>
        <begin position="23"/>
        <end position="387"/>
    </location>
</feature>
<feature type="signal peptide" evidence="1">
    <location>
        <begin position="1"/>
        <end position="22"/>
    </location>
</feature>
<sequence>MRISQAMLATILLVAGGNPSLADSTTDYKFGSGRTSNIFKDTTRLPASFAEAALSLRGSFDLEETDIAYAVTTRARKVPRYRFADERAAGIETGLARDIGEAVKFTLRGSIEHRQTGDVLLALPGLLIGYRQADILANASTGLTIEHAGGKSHLTASLARFGPGKARLTIPGLPRVQLEGGNTLYEVTAGHIRPLLGGEVGATVQYRTNRIPGDPQDNFERYPARTLRGSIAFGRVFGAVTLLAEAGLVRVESPDLGASVDPTRPFLKTELAWAITDTVALKGKLSRDIALADIDDPLGEDIRTLSLALETALTEKLKLSLAFEQAYSDWLAYDYRTRTNATTATLTYTLEKGASVALEYSHLVRKETDETADFKVNGLAARFQGSF</sequence>
<evidence type="ECO:0000313" key="2">
    <source>
        <dbReference type="EMBL" id="WLR97608.1"/>
    </source>
</evidence>
<dbReference type="AlphaFoldDB" id="A0AA50H5T9"/>
<proteinExistence type="predicted"/>
<dbReference type="RefSeq" id="WP_306037546.1">
    <property type="nucleotide sequence ID" value="NZ_CP132302.1"/>
</dbReference>
<organism evidence="2 3">
    <name type="scientific">Shinella sumterensis</name>
    <dbReference type="NCBI Taxonomy" id="1967501"/>
    <lineage>
        <taxon>Bacteria</taxon>
        <taxon>Pseudomonadati</taxon>
        <taxon>Pseudomonadota</taxon>
        <taxon>Alphaproteobacteria</taxon>
        <taxon>Hyphomicrobiales</taxon>
        <taxon>Rhizobiaceae</taxon>
        <taxon>Shinella</taxon>
    </lineage>
</organism>
<dbReference type="Pfam" id="PF10082">
    <property type="entry name" value="BBP2_2"/>
    <property type="match status" value="1"/>
</dbReference>
<gene>
    <name evidence="2" type="ORF">Q9313_00825</name>
</gene>
<evidence type="ECO:0000256" key="1">
    <source>
        <dbReference type="SAM" id="SignalP"/>
    </source>
</evidence>
<keyword evidence="3" id="KW-1185">Reference proteome</keyword>
<accession>A0AA50H5T9</accession>
<reference evidence="2 3" key="1">
    <citation type="submission" date="2023-08" db="EMBL/GenBank/DDBJ databases">
        <title>Pathogen: clinical or host-associated sample.</title>
        <authorList>
            <person name="Hergert J."/>
            <person name="Casey R."/>
            <person name="Wagner J."/>
            <person name="Young E.L."/>
            <person name="Oakeson K.F."/>
        </authorList>
    </citation>
    <scope>NUCLEOTIDE SEQUENCE [LARGE SCALE GENOMIC DNA]</scope>
    <source>
        <strain evidence="2 3">1760953</strain>
    </source>
</reference>
<dbReference type="EMBL" id="CP132302">
    <property type="protein sequence ID" value="WLR97608.1"/>
    <property type="molecule type" value="Genomic_DNA"/>
</dbReference>
<protein>
    <submittedName>
        <fullName evidence="2">Outer membrane beta-barrel protein</fullName>
    </submittedName>
</protein>
<evidence type="ECO:0000313" key="3">
    <source>
        <dbReference type="Proteomes" id="UP001234585"/>
    </source>
</evidence>
<name>A0AA50H5T9_9HYPH</name>
<dbReference type="Proteomes" id="UP001234585">
    <property type="component" value="Chromosome"/>
</dbReference>
<keyword evidence="1" id="KW-0732">Signal</keyword>